<dbReference type="EMBL" id="CP041764">
    <property type="protein sequence ID" value="QHA89085.1"/>
    <property type="molecule type" value="Genomic_DNA"/>
</dbReference>
<evidence type="ECO:0000256" key="2">
    <source>
        <dbReference type="ARBA" id="ARBA00022638"/>
    </source>
</evidence>
<dbReference type="Gene3D" id="1.10.530.40">
    <property type="match status" value="1"/>
</dbReference>
<evidence type="ECO:0000313" key="4">
    <source>
        <dbReference type="EMBL" id="QHA89085.1"/>
    </source>
</evidence>
<evidence type="ECO:0000313" key="5">
    <source>
        <dbReference type="Proteomes" id="UP000430368"/>
    </source>
</evidence>
<evidence type="ECO:0000259" key="3">
    <source>
        <dbReference type="Pfam" id="PF16754"/>
    </source>
</evidence>
<evidence type="ECO:0000256" key="1">
    <source>
        <dbReference type="ARBA" id="ARBA00022529"/>
    </source>
</evidence>
<reference evidence="4 5" key="1">
    <citation type="submission" date="2019-07" db="EMBL/GenBank/DDBJ databases">
        <title>Serratia dokdonensis sp. nov., an elicitor of systemic resistance in Nicotiana Tabacum.</title>
        <authorList>
            <person name="Son J.-S."/>
            <person name="Hwang Y.-J."/>
            <person name="Lee S.-Y."/>
            <person name="Ghim S.-Y."/>
        </authorList>
    </citation>
    <scope>NUCLEOTIDE SEQUENCE [LARGE SCALE GENOMIC DNA]</scope>
    <source>
        <strain evidence="4 5">KUDC3025</strain>
    </source>
</reference>
<accession>A0ABX6GS27</accession>
<dbReference type="Proteomes" id="UP000430368">
    <property type="component" value="Chromosome"/>
</dbReference>
<keyword evidence="2" id="KW-0081">Bacteriolytic enzyme</keyword>
<dbReference type="Pfam" id="PF16754">
    <property type="entry name" value="Pesticin"/>
    <property type="match status" value="1"/>
</dbReference>
<proteinExistence type="predicted"/>
<dbReference type="InterPro" id="IPR031922">
    <property type="entry name" value="Pesticin_C"/>
</dbReference>
<protein>
    <submittedName>
        <fullName evidence="4">Calcium-binding protein</fullName>
    </submittedName>
</protein>
<keyword evidence="5" id="KW-1185">Reference proteome</keyword>
<dbReference type="RefSeq" id="WP_160030776.1">
    <property type="nucleotide sequence ID" value="NZ_CP041764.1"/>
</dbReference>
<sequence>MSEPTVARGKFTYDNEGNDSGKWNSRHLHWPEKYSGVTIGRGYDLKHRQREQVIRDLTCAGISQEKAELIAGGVKLTRDAARNFVRTHRDQIGEITTSQQILLFNRVYAEYERVAKRVYQRHAASENGYILWEDLSSETREIITDMVYQGAAYIETYKAAARDNKDELISHIKENLRGDKKRHNDRINYLRSSK</sequence>
<organism evidence="4 5">
    <name type="scientific">Serratia rhizosphaerae</name>
    <dbReference type="NCBI Taxonomy" id="2597702"/>
    <lineage>
        <taxon>Bacteria</taxon>
        <taxon>Pseudomonadati</taxon>
        <taxon>Pseudomonadota</taxon>
        <taxon>Gammaproteobacteria</taxon>
        <taxon>Enterobacterales</taxon>
        <taxon>Yersiniaceae</taxon>
        <taxon>Serratia</taxon>
    </lineage>
</organism>
<keyword evidence="1" id="KW-0929">Antimicrobial</keyword>
<dbReference type="InterPro" id="IPR023347">
    <property type="entry name" value="Lysozyme_dom_sf"/>
</dbReference>
<feature type="domain" description="Pesticin C-terminal" evidence="3">
    <location>
        <begin position="34"/>
        <end position="150"/>
    </location>
</feature>
<name>A0ABX6GS27_9GAMM</name>
<gene>
    <name evidence="4" type="ORF">FO014_20005</name>
</gene>
<dbReference type="CDD" id="cd16903">
    <property type="entry name" value="pesticin_lyz-like"/>
    <property type="match status" value="1"/>
</dbReference>